<dbReference type="PANTHER" id="PTHR12629">
    <property type="entry name" value="DIPHOSPHOINOSITOL POLYPHOSPHATE PHOSPHOHYDROLASE"/>
    <property type="match status" value="1"/>
</dbReference>
<evidence type="ECO:0000256" key="2">
    <source>
        <dbReference type="ARBA" id="ARBA00005582"/>
    </source>
</evidence>
<dbReference type="AlphaFoldDB" id="A0A7N0VIN1"/>
<dbReference type="CDD" id="cd04666">
    <property type="entry name" value="NUDIX_DIPP2_like_Nudt4"/>
    <property type="match status" value="1"/>
</dbReference>
<keyword evidence="3" id="KW-0479">Metal-binding</keyword>
<reference evidence="7" key="1">
    <citation type="submission" date="2021-01" db="UniProtKB">
        <authorList>
            <consortium name="EnsemblPlants"/>
        </authorList>
    </citation>
    <scope>IDENTIFICATION</scope>
</reference>
<dbReference type="PROSITE" id="PS00893">
    <property type="entry name" value="NUDIX_BOX"/>
    <property type="match status" value="1"/>
</dbReference>
<dbReference type="Proteomes" id="UP000594263">
    <property type="component" value="Unplaced"/>
</dbReference>
<dbReference type="Pfam" id="PF00293">
    <property type="entry name" value="NUDIX"/>
    <property type="match status" value="1"/>
</dbReference>
<keyword evidence="5" id="KW-0460">Magnesium</keyword>
<dbReference type="InterPro" id="IPR000086">
    <property type="entry name" value="NUDIX_hydrolase_dom"/>
</dbReference>
<evidence type="ECO:0000256" key="5">
    <source>
        <dbReference type="ARBA" id="ARBA00022842"/>
    </source>
</evidence>
<evidence type="ECO:0000313" key="7">
    <source>
        <dbReference type="EnsemblPlants" id="Kaladp0822s0014.1.v1.1"/>
    </source>
</evidence>
<dbReference type="GO" id="GO:0005737">
    <property type="term" value="C:cytoplasm"/>
    <property type="evidence" value="ECO:0007669"/>
    <property type="project" value="TreeGrafter"/>
</dbReference>
<keyword evidence="4" id="KW-0378">Hydrolase</keyword>
<organism evidence="7 8">
    <name type="scientific">Kalanchoe fedtschenkoi</name>
    <name type="common">Lavender scallops</name>
    <name type="synonym">South American air plant</name>
    <dbReference type="NCBI Taxonomy" id="63787"/>
    <lineage>
        <taxon>Eukaryota</taxon>
        <taxon>Viridiplantae</taxon>
        <taxon>Streptophyta</taxon>
        <taxon>Embryophyta</taxon>
        <taxon>Tracheophyta</taxon>
        <taxon>Spermatophyta</taxon>
        <taxon>Magnoliopsida</taxon>
        <taxon>eudicotyledons</taxon>
        <taxon>Gunneridae</taxon>
        <taxon>Pentapetalae</taxon>
        <taxon>Saxifragales</taxon>
        <taxon>Crassulaceae</taxon>
        <taxon>Kalanchoe</taxon>
    </lineage>
</organism>
<proteinExistence type="inferred from homology"/>
<dbReference type="InterPro" id="IPR015797">
    <property type="entry name" value="NUDIX_hydrolase-like_dom_sf"/>
</dbReference>
<dbReference type="GO" id="GO:0005634">
    <property type="term" value="C:nucleus"/>
    <property type="evidence" value="ECO:0007669"/>
    <property type="project" value="TreeGrafter"/>
</dbReference>
<evidence type="ECO:0000259" key="6">
    <source>
        <dbReference type="PROSITE" id="PS51462"/>
    </source>
</evidence>
<dbReference type="GO" id="GO:0046872">
    <property type="term" value="F:metal ion binding"/>
    <property type="evidence" value="ECO:0007669"/>
    <property type="project" value="UniProtKB-KW"/>
</dbReference>
<dbReference type="Gene3D" id="3.90.79.10">
    <property type="entry name" value="Nucleoside Triphosphate Pyrophosphohydrolase"/>
    <property type="match status" value="1"/>
</dbReference>
<feature type="domain" description="Nudix hydrolase" evidence="6">
    <location>
        <begin position="1"/>
        <end position="99"/>
    </location>
</feature>
<keyword evidence="8" id="KW-1185">Reference proteome</keyword>
<accession>A0A7N0VIN1</accession>
<evidence type="ECO:0000256" key="1">
    <source>
        <dbReference type="ARBA" id="ARBA00001946"/>
    </source>
</evidence>
<dbReference type="SUPFAM" id="SSF55811">
    <property type="entry name" value="Nudix"/>
    <property type="match status" value="1"/>
</dbReference>
<protein>
    <recommendedName>
        <fullName evidence="6">Nudix hydrolase domain-containing protein</fullName>
    </recommendedName>
</protein>
<comment type="similarity">
    <text evidence="2">Belongs to the Nudix hydrolase family.</text>
</comment>
<comment type="cofactor">
    <cofactor evidence="1">
        <name>Mg(2+)</name>
        <dbReference type="ChEBI" id="CHEBI:18420"/>
    </cofactor>
</comment>
<evidence type="ECO:0000313" key="8">
    <source>
        <dbReference type="Proteomes" id="UP000594263"/>
    </source>
</evidence>
<dbReference type="InterPro" id="IPR047198">
    <property type="entry name" value="DDP-like_NUDIX"/>
</dbReference>
<dbReference type="Gramene" id="Kaladp0822s0014.1.v1.1">
    <property type="protein sequence ID" value="Kaladp0822s0014.1.v1.1"/>
    <property type="gene ID" value="Kaladp0822s0014.v1.1"/>
</dbReference>
<evidence type="ECO:0000256" key="4">
    <source>
        <dbReference type="ARBA" id="ARBA00022801"/>
    </source>
</evidence>
<sequence>MFPKGGWELDETIEEAAERETFEEAGVAGVIDRERLGKWCYKGKTNGIPHEGYMYPLFVTDQSETWPEKNTRIRTWMKVDEARASNMPPWMKQALEALLVRLQNPLLMTWKVTQ</sequence>
<name>A0A7N0VIN1_KALFE</name>
<evidence type="ECO:0000256" key="3">
    <source>
        <dbReference type="ARBA" id="ARBA00022723"/>
    </source>
</evidence>
<dbReference type="PROSITE" id="PS51462">
    <property type="entry name" value="NUDIX"/>
    <property type="match status" value="1"/>
</dbReference>
<dbReference type="PANTHER" id="PTHR12629:SF62">
    <property type="entry name" value="NUDIX HYDROLASE 17, MITOCHONDRIAL"/>
    <property type="match status" value="1"/>
</dbReference>
<dbReference type="EnsemblPlants" id="Kaladp0822s0014.1.v1.1">
    <property type="protein sequence ID" value="Kaladp0822s0014.1.v1.1"/>
    <property type="gene ID" value="Kaladp0822s0014.v1.1"/>
</dbReference>
<dbReference type="InterPro" id="IPR020084">
    <property type="entry name" value="NUDIX_hydrolase_CS"/>
</dbReference>
<dbReference type="GO" id="GO:0016462">
    <property type="term" value="F:pyrophosphatase activity"/>
    <property type="evidence" value="ECO:0007669"/>
    <property type="project" value="InterPro"/>
</dbReference>